<dbReference type="PANTHER" id="PTHR31600">
    <property type="entry name" value="TINY MACROCYSTS PROTEIN B-RELATED"/>
    <property type="match status" value="1"/>
</dbReference>
<dbReference type="InterPro" id="IPR052994">
    <property type="entry name" value="Tiny_macrocysts_regulators"/>
</dbReference>
<feature type="non-terminal residue" evidence="3">
    <location>
        <position position="470"/>
    </location>
</feature>
<dbReference type="PANTHER" id="PTHR31600:SF2">
    <property type="entry name" value="GAMETE ENRICHED GENE 10 PROTEIN-RELATED"/>
    <property type="match status" value="1"/>
</dbReference>
<name>A0A5J4W2F3_9EUKA</name>
<feature type="transmembrane region" description="Helical" evidence="2">
    <location>
        <begin position="259"/>
        <end position="280"/>
    </location>
</feature>
<feature type="transmembrane region" description="Helical" evidence="2">
    <location>
        <begin position="103"/>
        <end position="130"/>
    </location>
</feature>
<comment type="caution">
    <text evidence="3">The sequence shown here is derived from an EMBL/GenBank/DDBJ whole genome shotgun (WGS) entry which is preliminary data.</text>
</comment>
<reference evidence="3 4" key="1">
    <citation type="submission" date="2019-03" db="EMBL/GenBank/DDBJ databases">
        <title>Single cell metagenomics reveals metabolic interactions within the superorganism composed of flagellate Streblomastix strix and complex community of Bacteroidetes bacteria on its surface.</title>
        <authorList>
            <person name="Treitli S.C."/>
            <person name="Kolisko M."/>
            <person name="Husnik F."/>
            <person name="Keeling P."/>
            <person name="Hampl V."/>
        </authorList>
    </citation>
    <scope>NUCLEOTIDE SEQUENCE [LARGE SCALE GENOMIC DNA]</scope>
    <source>
        <strain evidence="3">ST1C</strain>
    </source>
</reference>
<feature type="transmembrane region" description="Helical" evidence="2">
    <location>
        <begin position="231"/>
        <end position="252"/>
    </location>
</feature>
<feature type="transmembrane region" description="Helical" evidence="2">
    <location>
        <begin position="315"/>
        <end position="340"/>
    </location>
</feature>
<sequence length="470" mass="55134">MIEEEKSQASVRSGNQGGTMQGDTFSKVDEIIFSFIFPLYEQKKRQTTYVYRIIMIIWEIIQMFALSLYSVDEGTNEVDRISKVVGYLDGSQLSLILGKFMPYLNIVIFGLELAMIILIVVCCFFLRYILANQPWLLTFLRAYIEVKQRMLYIWITNINISSFDCYIDEDGLSHWRADNDILCFKSDILQIIGSVIAIINLIIFFAMSVILNVSIYNHNPKNGGLLSCPNGSFACLQNVLLFIIIFVMRIFYRWPFWRFLLSVGISVIIILYIVIVQPYYSFMSNFLSTLQWSIFESLRLCMEIGYIFETSMNSIIPTIIFIFIGIVLASAIFTSNYFMIKRRRRKLFFMKNGQPYINLRSQDWKVHSLPKIKDPNTVEPSVRFLQQKHNRTPEMYNYVDYIYTTAIKRHKQNAYLYFMYANFLCYYKKNFIKANSVYRQARISNPSFILRFVLYCKTKEEGRIGSESGS</sequence>
<feature type="transmembrane region" description="Helical" evidence="2">
    <location>
        <begin position="188"/>
        <end position="211"/>
    </location>
</feature>
<keyword evidence="2" id="KW-1133">Transmembrane helix</keyword>
<feature type="transmembrane region" description="Helical" evidence="2">
    <location>
        <begin position="49"/>
        <end position="69"/>
    </location>
</feature>
<evidence type="ECO:0000256" key="2">
    <source>
        <dbReference type="SAM" id="Phobius"/>
    </source>
</evidence>
<dbReference type="Proteomes" id="UP000324800">
    <property type="component" value="Unassembled WGS sequence"/>
</dbReference>
<accession>A0A5J4W2F3</accession>
<feature type="region of interest" description="Disordered" evidence="1">
    <location>
        <begin position="1"/>
        <end position="21"/>
    </location>
</feature>
<keyword evidence="2" id="KW-0812">Transmembrane</keyword>
<dbReference type="OrthoDB" id="439046at2759"/>
<gene>
    <name evidence="3" type="ORF">EZS28_015486</name>
</gene>
<evidence type="ECO:0000313" key="4">
    <source>
        <dbReference type="Proteomes" id="UP000324800"/>
    </source>
</evidence>
<evidence type="ECO:0000313" key="3">
    <source>
        <dbReference type="EMBL" id="KAA6388988.1"/>
    </source>
</evidence>
<keyword evidence="2" id="KW-0472">Membrane</keyword>
<organism evidence="3 4">
    <name type="scientific">Streblomastix strix</name>
    <dbReference type="NCBI Taxonomy" id="222440"/>
    <lineage>
        <taxon>Eukaryota</taxon>
        <taxon>Metamonada</taxon>
        <taxon>Preaxostyla</taxon>
        <taxon>Oxymonadida</taxon>
        <taxon>Streblomastigidae</taxon>
        <taxon>Streblomastix</taxon>
    </lineage>
</organism>
<dbReference type="EMBL" id="SNRW01003757">
    <property type="protein sequence ID" value="KAA6388988.1"/>
    <property type="molecule type" value="Genomic_DNA"/>
</dbReference>
<evidence type="ECO:0000256" key="1">
    <source>
        <dbReference type="SAM" id="MobiDB-lite"/>
    </source>
</evidence>
<proteinExistence type="predicted"/>
<protein>
    <submittedName>
        <fullName evidence="3">Uncharacterized protein</fullName>
    </submittedName>
</protein>
<dbReference type="AlphaFoldDB" id="A0A5J4W2F3"/>